<evidence type="ECO:0000256" key="2">
    <source>
        <dbReference type="ARBA" id="ARBA00023277"/>
    </source>
</evidence>
<dbReference type="GO" id="GO:0052692">
    <property type="term" value="F:raffinose alpha-galactosidase activity"/>
    <property type="evidence" value="ECO:0007669"/>
    <property type="project" value="TreeGrafter"/>
</dbReference>
<comment type="caution">
    <text evidence="3">The sequence shown here is derived from an EMBL/GenBank/DDBJ whole genome shotgun (WGS) entry which is preliminary data.</text>
</comment>
<dbReference type="EMBL" id="VIEB01000467">
    <property type="protein sequence ID" value="TQD89867.1"/>
    <property type="molecule type" value="Genomic_DNA"/>
</dbReference>
<evidence type="ECO:0000313" key="4">
    <source>
        <dbReference type="Proteomes" id="UP000315295"/>
    </source>
</evidence>
<dbReference type="AlphaFoldDB" id="A0A540LTS6"/>
<dbReference type="InterPro" id="IPR017853">
    <property type="entry name" value="GH"/>
</dbReference>
<keyword evidence="4" id="KW-1185">Reference proteome</keyword>
<dbReference type="InterPro" id="IPR008811">
    <property type="entry name" value="Glycosyl_hydrolases_36"/>
</dbReference>
<dbReference type="SUPFAM" id="SSF51445">
    <property type="entry name" value="(Trans)glycosidases"/>
    <property type="match status" value="1"/>
</dbReference>
<sequence>MCHNTDGLYSAKQTAVVRASDDFYPRDPASHTIHISCVAYNTLFLGEFMQPDWDMFHEVGVLMHKFGISVNSDTPGNRNFDLLRKLVLPDGSVLRANYLAGLPVIVSSLIQQETGPGLFCLLLFMLFPSNVKFQISMSKVCVNNSLCSLLKIWNVNNLSGVVGVFNRQGAGCCKIEKKTHIHDYSPGTLSGSVRAADVDAIAQVADADWNGETVVYAHKSGEVLRLPKGASVPVTLKVLDYEVFHFCPPKEITSDVSFEPIGLLDMFNSSAAVELVEIHLASDKNPELSNGEVVRTDLQLRQLVSNPEDVEGLEHTITIPVPEKEMYRWSVEIQV</sequence>
<reference evidence="3 4" key="1">
    <citation type="journal article" date="2019" name="G3 (Bethesda)">
        <title>Sequencing of a Wild Apple (Malus baccata) Genome Unravels the Differences Between Cultivated and Wild Apple Species Regarding Disease Resistance and Cold Tolerance.</title>
        <authorList>
            <person name="Chen X."/>
        </authorList>
    </citation>
    <scope>NUCLEOTIDE SEQUENCE [LARGE SCALE GENOMIC DNA]</scope>
    <source>
        <strain evidence="4">cv. Shandingzi</strain>
        <tissue evidence="3">Leaves</tissue>
    </source>
</reference>
<keyword evidence="2" id="KW-0119">Carbohydrate metabolism</keyword>
<evidence type="ECO:0000256" key="1">
    <source>
        <dbReference type="ARBA" id="ARBA00007240"/>
    </source>
</evidence>
<dbReference type="PANTHER" id="PTHR31268">
    <property type="match status" value="1"/>
</dbReference>
<accession>A0A540LTS6</accession>
<protein>
    <submittedName>
        <fullName evidence="3">Uncharacterized protein</fullName>
    </submittedName>
</protein>
<name>A0A540LTS6_MALBA</name>
<proteinExistence type="inferred from homology"/>
<dbReference type="STRING" id="106549.A0A540LTS6"/>
<gene>
    <name evidence="3" type="ORF">C1H46_024569</name>
</gene>
<dbReference type="PANTHER" id="PTHR31268:SF32">
    <property type="entry name" value="GALACTINOL--SUCROSE GALACTOSYLTRANSFERASE 2-RELATED"/>
    <property type="match status" value="1"/>
</dbReference>
<dbReference type="Pfam" id="PF05691">
    <property type="entry name" value="Raffinose_syn"/>
    <property type="match status" value="2"/>
</dbReference>
<organism evidence="3 4">
    <name type="scientific">Malus baccata</name>
    <name type="common">Siberian crab apple</name>
    <name type="synonym">Pyrus baccata</name>
    <dbReference type="NCBI Taxonomy" id="106549"/>
    <lineage>
        <taxon>Eukaryota</taxon>
        <taxon>Viridiplantae</taxon>
        <taxon>Streptophyta</taxon>
        <taxon>Embryophyta</taxon>
        <taxon>Tracheophyta</taxon>
        <taxon>Spermatophyta</taxon>
        <taxon>Magnoliopsida</taxon>
        <taxon>eudicotyledons</taxon>
        <taxon>Gunneridae</taxon>
        <taxon>Pentapetalae</taxon>
        <taxon>rosids</taxon>
        <taxon>fabids</taxon>
        <taxon>Rosales</taxon>
        <taxon>Rosaceae</taxon>
        <taxon>Amygdaloideae</taxon>
        <taxon>Maleae</taxon>
        <taxon>Malus</taxon>
    </lineage>
</organism>
<comment type="similarity">
    <text evidence="1">Belongs to the glycosyl hydrolases 36 family.</text>
</comment>
<dbReference type="Proteomes" id="UP000315295">
    <property type="component" value="Unassembled WGS sequence"/>
</dbReference>
<evidence type="ECO:0000313" key="3">
    <source>
        <dbReference type="EMBL" id="TQD89867.1"/>
    </source>
</evidence>